<proteinExistence type="inferred from homology"/>
<dbReference type="SMART" id="SM00220">
    <property type="entry name" value="S_TKc"/>
    <property type="match status" value="1"/>
</dbReference>
<keyword evidence="3" id="KW-0808">Transferase</keyword>
<gene>
    <name evidence="8" type="ORF">NBR_LOCUS12977</name>
</gene>
<evidence type="ECO:0000313" key="9">
    <source>
        <dbReference type="Proteomes" id="UP000271162"/>
    </source>
</evidence>
<dbReference type="Gene3D" id="1.10.510.10">
    <property type="entry name" value="Transferase(Phosphotransferase) domain 1"/>
    <property type="match status" value="1"/>
</dbReference>
<evidence type="ECO:0000313" key="10">
    <source>
        <dbReference type="WBParaSite" id="NBR_0001297601-mRNA-1"/>
    </source>
</evidence>
<dbReference type="Proteomes" id="UP000271162">
    <property type="component" value="Unassembled WGS sequence"/>
</dbReference>
<dbReference type="InterPro" id="IPR000719">
    <property type="entry name" value="Prot_kinase_dom"/>
</dbReference>
<dbReference type="InterPro" id="IPR050591">
    <property type="entry name" value="GSK-3"/>
</dbReference>
<dbReference type="GO" id="GO:0005524">
    <property type="term" value="F:ATP binding"/>
    <property type="evidence" value="ECO:0007669"/>
    <property type="project" value="UniProtKB-KW"/>
</dbReference>
<dbReference type="AlphaFoldDB" id="A0A158R120"/>
<evidence type="ECO:0000256" key="3">
    <source>
        <dbReference type="ARBA" id="ARBA00022679"/>
    </source>
</evidence>
<evidence type="ECO:0000313" key="8">
    <source>
        <dbReference type="EMBL" id="VDL76566.1"/>
    </source>
</evidence>
<evidence type="ECO:0000256" key="1">
    <source>
        <dbReference type="ARBA" id="ARBA00005527"/>
    </source>
</evidence>
<organism evidence="10">
    <name type="scientific">Nippostrongylus brasiliensis</name>
    <name type="common">Rat hookworm</name>
    <dbReference type="NCBI Taxonomy" id="27835"/>
    <lineage>
        <taxon>Eukaryota</taxon>
        <taxon>Metazoa</taxon>
        <taxon>Ecdysozoa</taxon>
        <taxon>Nematoda</taxon>
        <taxon>Chromadorea</taxon>
        <taxon>Rhabditida</taxon>
        <taxon>Rhabditina</taxon>
        <taxon>Rhabditomorpha</taxon>
        <taxon>Strongyloidea</taxon>
        <taxon>Heligmosomidae</taxon>
        <taxon>Nippostrongylus</taxon>
    </lineage>
</organism>
<keyword evidence="5" id="KW-0418">Kinase</keyword>
<dbReference type="GO" id="GO:0004674">
    <property type="term" value="F:protein serine/threonine kinase activity"/>
    <property type="evidence" value="ECO:0007669"/>
    <property type="project" value="UniProtKB-KW"/>
</dbReference>
<dbReference type="EMBL" id="UYSL01020906">
    <property type="protein sequence ID" value="VDL76566.1"/>
    <property type="molecule type" value="Genomic_DNA"/>
</dbReference>
<name>A0A158R120_NIPBR</name>
<protein>
    <submittedName>
        <fullName evidence="10">Putative serine/threonine-protein kinase (inferred by orthology to a C. elegans protein)</fullName>
    </submittedName>
</protein>
<keyword evidence="4" id="KW-0547">Nucleotide-binding</keyword>
<dbReference type="SUPFAM" id="SSF56112">
    <property type="entry name" value="Protein kinase-like (PK-like)"/>
    <property type="match status" value="1"/>
</dbReference>
<dbReference type="GO" id="GO:0070507">
    <property type="term" value="P:regulation of microtubule cytoskeleton organization"/>
    <property type="evidence" value="ECO:0007669"/>
    <property type="project" value="TreeGrafter"/>
</dbReference>
<dbReference type="OMA" id="FGCEKFT"/>
<dbReference type="InterPro" id="IPR011009">
    <property type="entry name" value="Kinase-like_dom_sf"/>
</dbReference>
<keyword evidence="6" id="KW-0067">ATP-binding</keyword>
<accession>A0A158R120</accession>
<dbReference type="GO" id="GO:0030424">
    <property type="term" value="C:axon"/>
    <property type="evidence" value="ECO:0007669"/>
    <property type="project" value="TreeGrafter"/>
</dbReference>
<dbReference type="PANTHER" id="PTHR24057">
    <property type="entry name" value="GLYCOGEN SYNTHASE KINASE-3 ALPHA"/>
    <property type="match status" value="1"/>
</dbReference>
<dbReference type="GO" id="GO:0007165">
    <property type="term" value="P:signal transduction"/>
    <property type="evidence" value="ECO:0007669"/>
    <property type="project" value="TreeGrafter"/>
</dbReference>
<comment type="similarity">
    <text evidence="1">Belongs to the protein kinase superfamily. CMGC Ser/Thr protein kinase family. GSK-3 subfamily.</text>
</comment>
<evidence type="ECO:0000256" key="5">
    <source>
        <dbReference type="ARBA" id="ARBA00022777"/>
    </source>
</evidence>
<dbReference type="GO" id="GO:0005634">
    <property type="term" value="C:nucleus"/>
    <property type="evidence" value="ECO:0007669"/>
    <property type="project" value="TreeGrafter"/>
</dbReference>
<dbReference type="GO" id="GO:0090090">
    <property type="term" value="P:negative regulation of canonical Wnt signaling pathway"/>
    <property type="evidence" value="ECO:0007669"/>
    <property type="project" value="TreeGrafter"/>
</dbReference>
<reference evidence="8 9" key="2">
    <citation type="submission" date="2018-11" db="EMBL/GenBank/DDBJ databases">
        <authorList>
            <consortium name="Pathogen Informatics"/>
        </authorList>
    </citation>
    <scope>NUCLEOTIDE SEQUENCE [LARGE SCALE GENOMIC DNA]</scope>
</reference>
<dbReference type="PANTHER" id="PTHR24057:SF18">
    <property type="entry name" value="SERINE_THREONINE-PROTEIN KINASE R03D7.5-RELATED"/>
    <property type="match status" value="1"/>
</dbReference>
<evidence type="ECO:0000256" key="4">
    <source>
        <dbReference type="ARBA" id="ARBA00022741"/>
    </source>
</evidence>
<dbReference type="STRING" id="27835.A0A158R120"/>
<dbReference type="GO" id="GO:0005829">
    <property type="term" value="C:cytosol"/>
    <property type="evidence" value="ECO:0007669"/>
    <property type="project" value="TreeGrafter"/>
</dbReference>
<evidence type="ECO:0000259" key="7">
    <source>
        <dbReference type="PROSITE" id="PS50011"/>
    </source>
</evidence>
<dbReference type="PROSITE" id="PS50011">
    <property type="entry name" value="PROTEIN_KINASE_DOM"/>
    <property type="match status" value="1"/>
</dbReference>
<dbReference type="GO" id="GO:0032436">
    <property type="term" value="P:positive regulation of proteasomal ubiquitin-dependent protein catabolic process"/>
    <property type="evidence" value="ECO:0007669"/>
    <property type="project" value="TreeGrafter"/>
</dbReference>
<dbReference type="GO" id="GO:0030154">
    <property type="term" value="P:cell differentiation"/>
    <property type="evidence" value="ECO:0007669"/>
    <property type="project" value="TreeGrafter"/>
</dbReference>
<dbReference type="WBParaSite" id="NBR_0001297601-mRNA-1">
    <property type="protein sequence ID" value="NBR_0001297601-mRNA-1"/>
    <property type="gene ID" value="NBR_0001297601"/>
</dbReference>
<sequence>MAGLSTAVDSQTIHCLVLDYFPDDVAKLREKGVRFDQLDAMEGILKLADFGNAVRFGTLAASPYQVTRYYRPPELLFGSVVITPAIDVWSAGCVTYDFITSRPLFKGHNSDEQVSFAEGSLRLRVVHQVKIIVEVLGYPSAEEVKAMAANRPRVRRMTGRGLDKYVGANFDPKALALLQGVLIYDPSKRRTAEQVLKHDYFEPLRQVRRQWLNRRSVHILY</sequence>
<evidence type="ECO:0000256" key="6">
    <source>
        <dbReference type="ARBA" id="ARBA00022840"/>
    </source>
</evidence>
<dbReference type="Pfam" id="PF00069">
    <property type="entry name" value="Pkinase"/>
    <property type="match status" value="1"/>
</dbReference>
<feature type="domain" description="Protein kinase" evidence="7">
    <location>
        <begin position="1"/>
        <end position="201"/>
    </location>
</feature>
<keyword evidence="9" id="KW-1185">Reference proteome</keyword>
<evidence type="ECO:0000256" key="2">
    <source>
        <dbReference type="ARBA" id="ARBA00022527"/>
    </source>
</evidence>
<reference evidence="10" key="1">
    <citation type="submission" date="2016-04" db="UniProtKB">
        <authorList>
            <consortium name="WormBaseParasite"/>
        </authorList>
    </citation>
    <scope>IDENTIFICATION</scope>
</reference>
<keyword evidence="2" id="KW-0723">Serine/threonine-protein kinase</keyword>